<keyword evidence="9 10" id="KW-0968">Cytoplasmic vesicle</keyword>
<name>A0A4Z1KRY9_9HELO</name>
<feature type="region of interest" description="Disordered" evidence="11">
    <location>
        <begin position="495"/>
        <end position="521"/>
    </location>
</feature>
<evidence type="ECO:0000256" key="8">
    <source>
        <dbReference type="ARBA" id="ARBA00023136"/>
    </source>
</evidence>
<dbReference type="InterPro" id="IPR011989">
    <property type="entry name" value="ARM-like"/>
</dbReference>
<evidence type="ECO:0000256" key="9">
    <source>
        <dbReference type="ARBA" id="ARBA00023329"/>
    </source>
</evidence>
<dbReference type="EMBL" id="PQXO01000432">
    <property type="protein sequence ID" value="TGO85085.1"/>
    <property type="molecule type" value="Genomic_DNA"/>
</dbReference>
<evidence type="ECO:0000256" key="4">
    <source>
        <dbReference type="ARBA" id="ARBA00022737"/>
    </source>
</evidence>
<comment type="caution">
    <text evidence="15">The sequence shown here is derived from an EMBL/GenBank/DDBJ whole genome shotgun (WGS) entry which is preliminary data.</text>
</comment>
<accession>A0A4Z1KRY9</accession>
<keyword evidence="3 10" id="KW-0963">Cytoplasm</keyword>
<keyword evidence="8 10" id="KW-0472">Membrane</keyword>
<evidence type="ECO:0000256" key="5">
    <source>
        <dbReference type="ARBA" id="ARBA00022892"/>
    </source>
</evidence>
<evidence type="ECO:0000259" key="13">
    <source>
        <dbReference type="Pfam" id="PF07718"/>
    </source>
</evidence>
<dbReference type="InterPro" id="IPR011710">
    <property type="entry name" value="Coatomer_bsu_C"/>
</dbReference>
<evidence type="ECO:0000256" key="1">
    <source>
        <dbReference type="ARBA" id="ARBA00004255"/>
    </source>
</evidence>
<dbReference type="FunFam" id="1.25.10.10:FF:000260">
    <property type="entry name" value="Coatomer subunit beta"/>
    <property type="match status" value="1"/>
</dbReference>
<keyword evidence="6 10" id="KW-0653">Protein transport</keyword>
<dbReference type="STRING" id="87229.A0A4Z1KRY9"/>
<dbReference type="Pfam" id="PF14806">
    <property type="entry name" value="Coatomer_b_Cpla"/>
    <property type="match status" value="1"/>
</dbReference>
<evidence type="ECO:0000313" key="15">
    <source>
        <dbReference type="EMBL" id="TGO85085.1"/>
    </source>
</evidence>
<dbReference type="Pfam" id="PF01602">
    <property type="entry name" value="Adaptin_N"/>
    <property type="match status" value="1"/>
</dbReference>
<feature type="domain" description="Coatomer beta subunit appendage platform" evidence="14">
    <location>
        <begin position="821"/>
        <end position="947"/>
    </location>
</feature>
<sequence length="958" mass="106434">MATFLEQSYSLVHQDNAADVPSMSDLRTQLEKGTDESKVETMKRILTVMLNGDPMPQLLMHIIRFVMPSKYKPLKKLLYFYYEICPKLDASGKLKQEMILVCNGIRNDLQHPNEYIRGNTLRFLCKLRESELIEPCLAPTKACLEHRHAYVRKNAVFAVASIFQHSESLIPDAPELIAAFLETESDHTCKRNAFAALVSISHEKALAYLSSVFDGIPNADELLQLVELEFIRKDAVQNSQNKARYLRLIFDLLEAGASTVVYEAASSLTALTNNPVAVKAAASKFIELSIKEADNNVKLIVLDKVDLLRQKNEGVLDDLTMEILRVLSSTDIDVRKKALDLALEMVSSKNVEDVVLLLKKELSKTVDQEYEKNAEYRQLLIHSIHQCAIKFSEVAESVVDLLMDFIADFNNTSAVDVISFVKEVVEKFPKLRPSIVERLVSTLSEVRAGKVYRGALWIVGEYSLEANDIRDAWRRIRASLGEIPILASEQRLLDEATDGQEPKEPEQTNGHSKAAPTGSRRVLADGTYATESALTSQSAVTAKLEAVKAAQKPPLRQLILDGDYYLASVLSSTLTKLVMRHSEISSDTARTNALRAEAMLIMISIIRVGQSQFVKAPIDEDSVDRIMSCVRSLAEVAQNKQLESVFLQDTRKAFRDMVQVEEKKRAAKEAVEKAKSAVQVDDVVSIRQLAKKNTIDGADEIELDLEKATGGDSSVEDLSSKLSRVVQLTGFSDPVYAEAYVTVHQFDIVLDVLLVNQTTETLQNLSVEFATLGDLKVVEKPTTQNLGPHDFQNVQATIKVSSTDTGVIFGNVIYDGASSTENNVVILNDVHVDIMDYIQPAVCTETQFRTMWTEFEWENKVNINSKAKTLRDFLDQLMACTNMNCLTPEASLKGDCQFLSANLYARSVFGEDALANLSIEKEGEDGPVTGFVRIRSRSQGLALSLGSLKGLNKVVEVA</sequence>
<evidence type="ECO:0000256" key="2">
    <source>
        <dbReference type="ARBA" id="ARBA00022448"/>
    </source>
</evidence>
<dbReference type="AlphaFoldDB" id="A0A4Z1KRY9"/>
<dbReference type="InterPro" id="IPR016024">
    <property type="entry name" value="ARM-type_fold"/>
</dbReference>
<dbReference type="GO" id="GO:0005198">
    <property type="term" value="F:structural molecule activity"/>
    <property type="evidence" value="ECO:0007669"/>
    <property type="project" value="InterPro"/>
</dbReference>
<dbReference type="Pfam" id="PF07718">
    <property type="entry name" value="Coatamer_beta_C"/>
    <property type="match status" value="1"/>
</dbReference>
<keyword evidence="5 10" id="KW-0931">ER-Golgi transport</keyword>
<gene>
    <name evidence="15" type="ORF">BPOR_0433g00060</name>
</gene>
<dbReference type="OrthoDB" id="10261439at2759"/>
<dbReference type="PIRSF" id="PIRSF005727">
    <property type="entry name" value="Coatomer_beta_subunit"/>
    <property type="match status" value="1"/>
</dbReference>
<evidence type="ECO:0000259" key="12">
    <source>
        <dbReference type="Pfam" id="PF01602"/>
    </source>
</evidence>
<dbReference type="InterPro" id="IPR002553">
    <property type="entry name" value="Clathrin/coatomer_adapt-like_N"/>
</dbReference>
<dbReference type="PANTHER" id="PTHR10635">
    <property type="entry name" value="COATOMER SUBUNIT BETA"/>
    <property type="match status" value="1"/>
</dbReference>
<feature type="domain" description="Coatomer beta subunit C-terminal" evidence="13">
    <location>
        <begin position="680"/>
        <end position="816"/>
    </location>
</feature>
<evidence type="ECO:0000256" key="10">
    <source>
        <dbReference type="PIRNR" id="PIRNR005727"/>
    </source>
</evidence>
<keyword evidence="2 10" id="KW-0813">Transport</keyword>
<evidence type="ECO:0000256" key="11">
    <source>
        <dbReference type="SAM" id="MobiDB-lite"/>
    </source>
</evidence>
<protein>
    <recommendedName>
        <fullName evidence="10">Coatomer subunit beta</fullName>
    </recommendedName>
    <alternativeName>
        <fullName evidence="10">Beta-coat protein</fullName>
    </alternativeName>
</protein>
<dbReference type="GO" id="GO:0030126">
    <property type="term" value="C:COPI vesicle coat"/>
    <property type="evidence" value="ECO:0007669"/>
    <property type="project" value="InterPro"/>
</dbReference>
<comment type="function">
    <text evidence="10">The coatomer is a cytosolic protein complex that binds to dilysine motifs and reversibly associates with Golgi non-clathrin-coated vesicles, which further mediate biosynthetic protein transport from the ER, via the Golgi up to the trans Golgi network. Coatomer complex is required for budding from Golgi membranes, and is essential for the retrograde Golgi-to-ER transport of dilysine-tagged proteins.</text>
</comment>
<dbReference type="InterPro" id="IPR016460">
    <property type="entry name" value="COPB1"/>
</dbReference>
<feature type="domain" description="Clathrin/coatomer adaptor adaptin-like N-terminal" evidence="12">
    <location>
        <begin position="24"/>
        <end position="491"/>
    </location>
</feature>
<reference evidence="15 16" key="1">
    <citation type="submission" date="2017-12" db="EMBL/GenBank/DDBJ databases">
        <title>Comparative genomics of Botrytis spp.</title>
        <authorList>
            <person name="Valero-Jimenez C.A."/>
            <person name="Tapia P."/>
            <person name="Veloso J."/>
            <person name="Silva-Moreno E."/>
            <person name="Staats M."/>
            <person name="Valdes J.H."/>
            <person name="Van Kan J.A.L."/>
        </authorList>
    </citation>
    <scope>NUCLEOTIDE SEQUENCE [LARGE SCALE GENOMIC DNA]</scope>
    <source>
        <strain evidence="15 16">MUCL3349</strain>
    </source>
</reference>
<comment type="subcellular location">
    <subcellularLocation>
        <location evidence="10">Cytoplasm</location>
    </subcellularLocation>
    <subcellularLocation>
        <location evidence="1 10">Golgi apparatus membrane</location>
        <topology evidence="1 10">Peripheral membrane protein</topology>
        <orientation evidence="1 10">Cytoplasmic side</orientation>
    </subcellularLocation>
    <subcellularLocation>
        <location evidence="10">Cytoplasmic vesicle</location>
        <location evidence="10">COPI-coated vesicle membrane</location>
        <topology evidence="10">Peripheral membrane protein</topology>
        <orientation evidence="10">Cytoplasmic side</orientation>
    </subcellularLocation>
</comment>
<proteinExistence type="predicted"/>
<dbReference type="Gene3D" id="1.25.10.10">
    <property type="entry name" value="Leucine-rich Repeat Variant"/>
    <property type="match status" value="1"/>
</dbReference>
<organism evidence="15 16">
    <name type="scientific">Botrytis porri</name>
    <dbReference type="NCBI Taxonomy" id="87229"/>
    <lineage>
        <taxon>Eukaryota</taxon>
        <taxon>Fungi</taxon>
        <taxon>Dikarya</taxon>
        <taxon>Ascomycota</taxon>
        <taxon>Pezizomycotina</taxon>
        <taxon>Leotiomycetes</taxon>
        <taxon>Helotiales</taxon>
        <taxon>Sclerotiniaceae</taxon>
        <taxon>Botrytis</taxon>
    </lineage>
</organism>
<dbReference type="GO" id="GO:0006886">
    <property type="term" value="P:intracellular protein transport"/>
    <property type="evidence" value="ECO:0007669"/>
    <property type="project" value="InterPro"/>
</dbReference>
<keyword evidence="4" id="KW-0677">Repeat</keyword>
<evidence type="ECO:0000256" key="7">
    <source>
        <dbReference type="ARBA" id="ARBA00023034"/>
    </source>
</evidence>
<comment type="subunit">
    <text evidence="10">Oligomeric complex that consists of at least the alpha, beta, beta', gamma, delta, epsilon and zeta subunits.</text>
</comment>
<dbReference type="InterPro" id="IPR029446">
    <property type="entry name" value="COPB1_appendage_platform_dom"/>
</dbReference>
<keyword evidence="7 10" id="KW-0333">Golgi apparatus</keyword>
<evidence type="ECO:0000259" key="14">
    <source>
        <dbReference type="Pfam" id="PF14806"/>
    </source>
</evidence>
<evidence type="ECO:0000256" key="6">
    <source>
        <dbReference type="ARBA" id="ARBA00022927"/>
    </source>
</evidence>
<dbReference type="Proteomes" id="UP000297280">
    <property type="component" value="Unassembled WGS sequence"/>
</dbReference>
<dbReference type="GO" id="GO:0006888">
    <property type="term" value="P:endoplasmic reticulum to Golgi vesicle-mediated transport"/>
    <property type="evidence" value="ECO:0007669"/>
    <property type="project" value="TreeGrafter"/>
</dbReference>
<dbReference type="GO" id="GO:0006891">
    <property type="term" value="P:intra-Golgi vesicle-mediated transport"/>
    <property type="evidence" value="ECO:0007669"/>
    <property type="project" value="TreeGrafter"/>
</dbReference>
<dbReference type="PANTHER" id="PTHR10635:SF0">
    <property type="entry name" value="COATOMER SUBUNIT BETA"/>
    <property type="match status" value="1"/>
</dbReference>
<dbReference type="SUPFAM" id="SSF48371">
    <property type="entry name" value="ARM repeat"/>
    <property type="match status" value="1"/>
</dbReference>
<keyword evidence="16" id="KW-1185">Reference proteome</keyword>
<evidence type="ECO:0000313" key="16">
    <source>
        <dbReference type="Proteomes" id="UP000297280"/>
    </source>
</evidence>
<evidence type="ECO:0000256" key="3">
    <source>
        <dbReference type="ARBA" id="ARBA00022490"/>
    </source>
</evidence>
<dbReference type="GO" id="GO:0000139">
    <property type="term" value="C:Golgi membrane"/>
    <property type="evidence" value="ECO:0007669"/>
    <property type="project" value="UniProtKB-SubCell"/>
</dbReference>